<keyword evidence="2 4" id="KW-0235">DNA replication</keyword>
<evidence type="ECO:0000256" key="4">
    <source>
        <dbReference type="HAMAP-Rule" id="MF_00720"/>
    </source>
</evidence>
<dbReference type="AlphaFoldDB" id="A0A2K9LNE3"/>
<keyword evidence="1 4" id="KW-0639">Primosome</keyword>
<evidence type="ECO:0000256" key="3">
    <source>
        <dbReference type="ARBA" id="ARBA00023125"/>
    </source>
</evidence>
<dbReference type="HAMAP" id="MF_00720">
    <property type="entry name" value="PriB"/>
    <property type="match status" value="1"/>
</dbReference>
<reference evidence="6" key="1">
    <citation type="submission" date="2017-08" db="EMBL/GenBank/DDBJ databases">
        <title>Direct submision.</title>
        <authorList>
            <person name="Kim S.-J."/>
            <person name="Rhee S.-K."/>
        </authorList>
    </citation>
    <scope>NUCLEOTIDE SEQUENCE [LARGE SCALE GENOMIC DNA]</scope>
    <source>
        <strain evidence="6">GI5</strain>
    </source>
</reference>
<evidence type="ECO:0000313" key="5">
    <source>
        <dbReference type="EMBL" id="AUM13661.1"/>
    </source>
</evidence>
<dbReference type="NCBIfam" id="TIGR04418">
    <property type="entry name" value="PriB_gamma"/>
    <property type="match status" value="1"/>
</dbReference>
<dbReference type="InterPro" id="IPR012340">
    <property type="entry name" value="NA-bd_OB-fold"/>
</dbReference>
<proteinExistence type="inferred from homology"/>
<dbReference type="KEGG" id="kak:Kalk_15055"/>
<dbReference type="GO" id="GO:0006269">
    <property type="term" value="P:DNA replication, synthesis of primer"/>
    <property type="evidence" value="ECO:0007669"/>
    <property type="project" value="UniProtKB-KW"/>
</dbReference>
<dbReference type="Pfam" id="PF22657">
    <property type="entry name" value="SSB_1"/>
    <property type="match status" value="1"/>
</dbReference>
<evidence type="ECO:0000256" key="1">
    <source>
        <dbReference type="ARBA" id="ARBA00022515"/>
    </source>
</evidence>
<comment type="function">
    <text evidence="4">Involved in the restart of stalled replication forks, which reloads the replicative helicase on sites other than the origin of replication; the PriA-PriB pathway is the major replication restart pathway. During primosome assembly it facilitates complex formation between PriA and DnaT on DNA; stabilizes PriA on DNA. Stimulates the DNA unwinding activity of PriA helicase.</text>
</comment>
<dbReference type="GO" id="GO:1990077">
    <property type="term" value="C:primosome complex"/>
    <property type="evidence" value="ECO:0007669"/>
    <property type="project" value="UniProtKB-UniRule"/>
</dbReference>
<comment type="subunit">
    <text evidence="4">Homodimer. Interacts with PriA and DnaT. Component of the replication restart primosome. Primosome assembly occurs via a 'hand-off' mechanism. PriA binds to replication forks, subsequently PriB then DnaT bind; DnaT then displaces ssDNA to generate the helicase loading substrate.</text>
</comment>
<dbReference type="Gene3D" id="2.40.50.140">
    <property type="entry name" value="Nucleic acid-binding proteins"/>
    <property type="match status" value="1"/>
</dbReference>
<dbReference type="GO" id="GO:0003697">
    <property type="term" value="F:single-stranded DNA binding"/>
    <property type="evidence" value="ECO:0007669"/>
    <property type="project" value="UniProtKB-UniRule"/>
</dbReference>
<keyword evidence="6" id="KW-1185">Reference proteome</keyword>
<keyword evidence="3 4" id="KW-0238">DNA-binding</keyword>
<protein>
    <recommendedName>
        <fullName evidence="4">Replication restart protein PriB</fullName>
    </recommendedName>
</protein>
<dbReference type="PIRSF" id="PIRSF003135">
    <property type="entry name" value="Primosomal_n"/>
    <property type="match status" value="1"/>
</dbReference>
<dbReference type="RefSeq" id="WP_101895036.1">
    <property type="nucleotide sequence ID" value="NZ_CP022684.1"/>
</dbReference>
<name>A0A2K9LNE3_9GAMM</name>
<dbReference type="InterPro" id="IPR000424">
    <property type="entry name" value="Primosome_PriB/ssb"/>
</dbReference>
<evidence type="ECO:0000256" key="2">
    <source>
        <dbReference type="ARBA" id="ARBA00022705"/>
    </source>
</evidence>
<dbReference type="InterPro" id="IPR023646">
    <property type="entry name" value="Prisomal_replication_PriB"/>
</dbReference>
<sequence>MEINQLVLSGIVTEIKGLRYTPAGVPHYSFMLEHRSRQEEAGVAREVLCRIKVEARGQDITSQCENLSASDRVVVTGFLSRASYKDTSATQLVLHAQQLELR</sequence>
<accession>A0A2K9LNE3</accession>
<evidence type="ECO:0000313" key="6">
    <source>
        <dbReference type="Proteomes" id="UP000235116"/>
    </source>
</evidence>
<dbReference type="SUPFAM" id="SSF50249">
    <property type="entry name" value="Nucleic acid-binding proteins"/>
    <property type="match status" value="1"/>
</dbReference>
<dbReference type="PROSITE" id="PS50935">
    <property type="entry name" value="SSB"/>
    <property type="match status" value="1"/>
</dbReference>
<dbReference type="EMBL" id="CP022684">
    <property type="protein sequence ID" value="AUM13661.1"/>
    <property type="molecule type" value="Genomic_DNA"/>
</dbReference>
<organism evidence="5 6">
    <name type="scientific">Ketobacter alkanivorans</name>
    <dbReference type="NCBI Taxonomy" id="1917421"/>
    <lineage>
        <taxon>Bacteria</taxon>
        <taxon>Pseudomonadati</taxon>
        <taxon>Pseudomonadota</taxon>
        <taxon>Gammaproteobacteria</taxon>
        <taxon>Pseudomonadales</taxon>
        <taxon>Ketobacteraceae</taxon>
        <taxon>Ketobacter</taxon>
    </lineage>
</organism>
<dbReference type="Proteomes" id="UP000235116">
    <property type="component" value="Chromosome"/>
</dbReference>
<gene>
    <name evidence="4 5" type="primary">priB</name>
    <name evidence="5" type="ORF">Kalk_15055</name>
</gene>
<dbReference type="OrthoDB" id="9180733at2"/>
<comment type="similarity">
    <text evidence="4">Belongs to the PriB family.</text>
</comment>